<dbReference type="InterPro" id="IPR038555">
    <property type="entry name" value="Zincin_1_sf"/>
</dbReference>
<dbReference type="SUPFAM" id="SSF55486">
    <property type="entry name" value="Metalloproteases ('zincins'), catalytic domain"/>
    <property type="match status" value="1"/>
</dbReference>
<organism evidence="1 2">
    <name type="scientific">Arthrobacter deserti</name>
    <dbReference type="NCBI Taxonomy" id="1742687"/>
    <lineage>
        <taxon>Bacteria</taxon>
        <taxon>Bacillati</taxon>
        <taxon>Actinomycetota</taxon>
        <taxon>Actinomycetes</taxon>
        <taxon>Micrococcales</taxon>
        <taxon>Micrococcaceae</taxon>
        <taxon>Arthrobacter</taxon>
    </lineage>
</organism>
<evidence type="ECO:0000313" key="2">
    <source>
        <dbReference type="Proteomes" id="UP000523795"/>
    </source>
</evidence>
<keyword evidence="2" id="KW-1185">Reference proteome</keyword>
<evidence type="ECO:0000313" key="1">
    <source>
        <dbReference type="EMBL" id="NKX50629.1"/>
    </source>
</evidence>
<gene>
    <name evidence="1" type="ORF">HER39_08615</name>
</gene>
<sequence>MSQQDFDEAVNEAIDGIPEGLARQMSTMANVAVVVEDEYLPRPGDEPGLELLGLYEGIPLTERGSWWDAGSLPDRISIFRGPILRSCGSREEVVEEIRVTVIHEVAHYFGTDDQRLHELGWG</sequence>
<proteinExistence type="predicted"/>
<name>A0ABX1JQK7_9MICC</name>
<dbReference type="EMBL" id="JAAZSR010000110">
    <property type="protein sequence ID" value="NKX50629.1"/>
    <property type="molecule type" value="Genomic_DNA"/>
</dbReference>
<reference evidence="1 2" key="1">
    <citation type="submission" date="2020-04" db="EMBL/GenBank/DDBJ databases">
        <authorList>
            <person name="Liu S."/>
        </authorList>
    </citation>
    <scope>NUCLEOTIDE SEQUENCE [LARGE SCALE GENOMIC DNA]</scope>
    <source>
        <strain evidence="1 2">CGMCC 1.15091</strain>
    </source>
</reference>
<protein>
    <submittedName>
        <fullName evidence="1">Metallopeptidase family protein</fullName>
    </submittedName>
</protein>
<dbReference type="InterPro" id="IPR010428">
    <property type="entry name" value="Zincin_1"/>
</dbReference>
<dbReference type="Proteomes" id="UP000523795">
    <property type="component" value="Unassembled WGS sequence"/>
</dbReference>
<accession>A0ABX1JQK7</accession>
<dbReference type="CDD" id="cd12952">
    <property type="entry name" value="MMP_ACEL2062"/>
    <property type="match status" value="1"/>
</dbReference>
<comment type="caution">
    <text evidence="1">The sequence shown here is derived from an EMBL/GenBank/DDBJ whole genome shotgun (WGS) entry which is preliminary data.</text>
</comment>
<dbReference type="Gene3D" id="3.30.2010.20">
    <property type="match status" value="1"/>
</dbReference>
<dbReference type="Pfam" id="PF06262">
    <property type="entry name" value="Zincin_1"/>
    <property type="match status" value="1"/>
</dbReference>